<proteinExistence type="inferred from homology"/>
<evidence type="ECO:0000313" key="4">
    <source>
        <dbReference type="Proteomes" id="UP000799753"/>
    </source>
</evidence>
<sequence>MGGRKGETVKVRGHDLSALYVPNITAKILQVAQRHAKEPVPLRTYPHTVPQTGPSAGRYEHREADFWTCGFFPGSIYALLERSVIFPKSIIIPSYPPSELKNELLELGRHWNVAINDMSGRKDTHDMGFIVQPAVQKDYELTGSTESLESVKKAAYALATRWDDDVQAIRSWDVAINDRYSITDMSENFLVIIDSMCNLDLLYFVGHTFHDEKLISIATQHADSIIHEILRPNYSSYHLVNFDPKTGKPKAKMTNQGHADESTWSRGQAWAIMGFAQTYTWTRDMKYLVTAIECAKYFIRRLEESKTRWHHPFVPAWDFNAPSEEETEPLRDVSAGVVAANGLLIIHQSLESQRCEMSEGLSSNINFLDVALEIVSETLDMALDQDFASIESRDGAAKVKESGFDAILRNSTANNNEHAHQPYRDHGLVYADYYLLEFGNKLLRMGLV</sequence>
<accession>A0A6A6RMM2</accession>
<dbReference type="Gene3D" id="1.50.10.10">
    <property type="match status" value="1"/>
</dbReference>
<dbReference type="EMBL" id="MU006807">
    <property type="protein sequence ID" value="KAF2635398.1"/>
    <property type="molecule type" value="Genomic_DNA"/>
</dbReference>
<keyword evidence="1" id="KW-0378">Hydrolase</keyword>
<evidence type="ECO:0000256" key="1">
    <source>
        <dbReference type="ARBA" id="ARBA00022801"/>
    </source>
</evidence>
<comment type="similarity">
    <text evidence="2">Belongs to the glycosyl hydrolase 88 family.</text>
</comment>
<dbReference type="Proteomes" id="UP000799753">
    <property type="component" value="Unassembled WGS sequence"/>
</dbReference>
<dbReference type="GO" id="GO:0052757">
    <property type="term" value="F:chondroitin hydrolase activity"/>
    <property type="evidence" value="ECO:0007669"/>
    <property type="project" value="TreeGrafter"/>
</dbReference>
<dbReference type="InterPro" id="IPR012341">
    <property type="entry name" value="6hp_glycosidase-like_sf"/>
</dbReference>
<protein>
    <submittedName>
        <fullName evidence="3">Six-hairpin glycosidase</fullName>
    </submittedName>
</protein>
<dbReference type="InterPro" id="IPR008928">
    <property type="entry name" value="6-hairpin_glycosidase_sf"/>
</dbReference>
<organism evidence="3 4">
    <name type="scientific">Massarina eburnea CBS 473.64</name>
    <dbReference type="NCBI Taxonomy" id="1395130"/>
    <lineage>
        <taxon>Eukaryota</taxon>
        <taxon>Fungi</taxon>
        <taxon>Dikarya</taxon>
        <taxon>Ascomycota</taxon>
        <taxon>Pezizomycotina</taxon>
        <taxon>Dothideomycetes</taxon>
        <taxon>Pleosporomycetidae</taxon>
        <taxon>Pleosporales</taxon>
        <taxon>Massarineae</taxon>
        <taxon>Massarinaceae</taxon>
        <taxon>Massarina</taxon>
    </lineage>
</organism>
<dbReference type="InterPro" id="IPR052369">
    <property type="entry name" value="UG_Glycosaminoglycan_Hydrolase"/>
</dbReference>
<keyword evidence="4" id="KW-1185">Reference proteome</keyword>
<name>A0A6A6RMM2_9PLEO</name>
<evidence type="ECO:0000256" key="2">
    <source>
        <dbReference type="ARBA" id="ARBA00038358"/>
    </source>
</evidence>
<dbReference type="OrthoDB" id="2317065at2759"/>
<evidence type="ECO:0000313" key="3">
    <source>
        <dbReference type="EMBL" id="KAF2635398.1"/>
    </source>
</evidence>
<dbReference type="PANTHER" id="PTHR36845">
    <property type="entry name" value="HYDROLASE, PUTATIVE (AFU_ORTHOLOGUE AFUA_7G05090)-RELATED"/>
    <property type="match status" value="1"/>
</dbReference>
<dbReference type="SUPFAM" id="SSF48208">
    <property type="entry name" value="Six-hairpin glycosidases"/>
    <property type="match status" value="1"/>
</dbReference>
<dbReference type="PANTHER" id="PTHR36845:SF1">
    <property type="entry name" value="HYDROLASE, PUTATIVE (AFU_ORTHOLOGUE AFUA_7G05090)-RELATED"/>
    <property type="match status" value="1"/>
</dbReference>
<keyword evidence="3" id="KW-0326">Glycosidase</keyword>
<dbReference type="AlphaFoldDB" id="A0A6A6RMM2"/>
<dbReference type="FunFam" id="1.50.10.10:FF:000048">
    <property type="entry name" value="Unsaturated chondroitin disaccharide hydrolase"/>
    <property type="match status" value="1"/>
</dbReference>
<reference evidence="3" key="1">
    <citation type="journal article" date="2020" name="Stud. Mycol.">
        <title>101 Dothideomycetes genomes: a test case for predicting lifestyles and emergence of pathogens.</title>
        <authorList>
            <person name="Haridas S."/>
            <person name="Albert R."/>
            <person name="Binder M."/>
            <person name="Bloem J."/>
            <person name="Labutti K."/>
            <person name="Salamov A."/>
            <person name="Andreopoulos B."/>
            <person name="Baker S."/>
            <person name="Barry K."/>
            <person name="Bills G."/>
            <person name="Bluhm B."/>
            <person name="Cannon C."/>
            <person name="Castanera R."/>
            <person name="Culley D."/>
            <person name="Daum C."/>
            <person name="Ezra D."/>
            <person name="Gonzalez J."/>
            <person name="Henrissat B."/>
            <person name="Kuo A."/>
            <person name="Liang C."/>
            <person name="Lipzen A."/>
            <person name="Lutzoni F."/>
            <person name="Magnuson J."/>
            <person name="Mondo S."/>
            <person name="Nolan M."/>
            <person name="Ohm R."/>
            <person name="Pangilinan J."/>
            <person name="Park H.-J."/>
            <person name="Ramirez L."/>
            <person name="Alfaro M."/>
            <person name="Sun H."/>
            <person name="Tritt A."/>
            <person name="Yoshinaga Y."/>
            <person name="Zwiers L.-H."/>
            <person name="Turgeon B."/>
            <person name="Goodwin S."/>
            <person name="Spatafora J."/>
            <person name="Crous P."/>
            <person name="Grigoriev I."/>
        </authorList>
    </citation>
    <scope>NUCLEOTIDE SEQUENCE</scope>
    <source>
        <strain evidence="3">CBS 473.64</strain>
    </source>
</reference>
<dbReference type="GO" id="GO:0000272">
    <property type="term" value="P:polysaccharide catabolic process"/>
    <property type="evidence" value="ECO:0007669"/>
    <property type="project" value="TreeGrafter"/>
</dbReference>
<gene>
    <name evidence="3" type="ORF">P280DRAFT_501896</name>
</gene>